<dbReference type="InterPro" id="IPR058678">
    <property type="entry name" value="ARM_PUB"/>
</dbReference>
<dbReference type="InterPro" id="IPR011989">
    <property type="entry name" value="ARM-like"/>
</dbReference>
<dbReference type="InterPro" id="IPR016024">
    <property type="entry name" value="ARM-type_fold"/>
</dbReference>
<proteinExistence type="predicted"/>
<name>A0A9Q0CA41_9POAL</name>
<comment type="caution">
    <text evidence="2">The sequence shown here is derived from an EMBL/GenBank/DDBJ whole genome shotgun (WGS) entry which is preliminary data.</text>
</comment>
<dbReference type="AlphaFoldDB" id="A0A9Q0CA41"/>
<dbReference type="Proteomes" id="UP001151287">
    <property type="component" value="Unassembled WGS sequence"/>
</dbReference>
<dbReference type="Pfam" id="PF25598">
    <property type="entry name" value="ARM_PUB"/>
    <property type="match status" value="1"/>
</dbReference>
<reference evidence="2" key="1">
    <citation type="journal article" date="2022" name="Cell">
        <title>Repeat-based holocentromeres influence genome architecture and karyotype evolution.</title>
        <authorList>
            <person name="Hofstatter P.G."/>
            <person name="Thangavel G."/>
            <person name="Lux T."/>
            <person name="Neumann P."/>
            <person name="Vondrak T."/>
            <person name="Novak P."/>
            <person name="Zhang M."/>
            <person name="Costa L."/>
            <person name="Castellani M."/>
            <person name="Scott A."/>
            <person name="Toegelov H."/>
            <person name="Fuchs J."/>
            <person name="Mata-Sucre Y."/>
            <person name="Dias Y."/>
            <person name="Vanzela A.L.L."/>
            <person name="Huettel B."/>
            <person name="Almeida C.C.S."/>
            <person name="Simkova H."/>
            <person name="Souza G."/>
            <person name="Pedrosa-Harand A."/>
            <person name="Macas J."/>
            <person name="Mayer K.F.X."/>
            <person name="Houben A."/>
            <person name="Marques A."/>
        </authorList>
    </citation>
    <scope>NUCLEOTIDE SEQUENCE</scope>
    <source>
        <strain evidence="2">RhyBre1mFocal</strain>
    </source>
</reference>
<dbReference type="PANTHER" id="PTHR46700">
    <property type="entry name" value="ARM REPEAT SUPERFAMILY PROTEIN"/>
    <property type="match status" value="1"/>
</dbReference>
<evidence type="ECO:0000313" key="3">
    <source>
        <dbReference type="Proteomes" id="UP001151287"/>
    </source>
</evidence>
<evidence type="ECO:0000313" key="2">
    <source>
        <dbReference type="EMBL" id="KAJ1689975.1"/>
    </source>
</evidence>
<gene>
    <name evidence="2" type="ORF">LUZ63_014130</name>
</gene>
<evidence type="ECO:0000259" key="1">
    <source>
        <dbReference type="Pfam" id="PF25598"/>
    </source>
</evidence>
<dbReference type="OrthoDB" id="777117at2759"/>
<dbReference type="SUPFAM" id="SSF48371">
    <property type="entry name" value="ARM repeat"/>
    <property type="match status" value="1"/>
</dbReference>
<protein>
    <recommendedName>
        <fullName evidence="1">U-box domain-containing protein</fullName>
    </recommendedName>
</protein>
<dbReference type="PANTHER" id="PTHR46700:SF2">
    <property type="entry name" value="ARM REPEAT SUPERFAMILY PROTEIN"/>
    <property type="match status" value="1"/>
</dbReference>
<accession>A0A9Q0CA41</accession>
<feature type="domain" description="U-box" evidence="1">
    <location>
        <begin position="53"/>
        <end position="332"/>
    </location>
</feature>
<sequence>MSDSSPSSRDYISTKDLILPNIMSKNEMKKEMATIDMTLIQKSAKKLNFGSYEEKERAAKEIKRMSMADGCVKRLLAELGIVRSLVGMLTDGQDGDGLSGRISAAEALIELAKGTFRNKVLMVKAGLITKLQQLMDNKEFSRRQELPLLLLSISSLAKTNFHFAPRQIFPFLIRTLNSKETPLNTRLTCLETLYNFSIQLDNIKSMVISGTIDALLITSLDKATSEEALSVLSNLILSAEGKRGIENHPMAPKTLIEIMLREENLRCQELASYLVLVLAHGNKEQRRKMHECGIVPVLLQLALLGSPLAQKRALKILEWYKNEGQEKGCVHSGPRLETVSSLVLSSASDGNTEQNNKNVKRMVKQSLDRNMTSLLQRATTSREFSSISEKALVFSSSSKSLPY</sequence>
<dbReference type="Gene3D" id="1.25.10.10">
    <property type="entry name" value="Leucine-rich Repeat Variant"/>
    <property type="match status" value="1"/>
</dbReference>
<keyword evidence="3" id="KW-1185">Reference proteome</keyword>
<organism evidence="2 3">
    <name type="scientific">Rhynchospora breviuscula</name>
    <dbReference type="NCBI Taxonomy" id="2022672"/>
    <lineage>
        <taxon>Eukaryota</taxon>
        <taxon>Viridiplantae</taxon>
        <taxon>Streptophyta</taxon>
        <taxon>Embryophyta</taxon>
        <taxon>Tracheophyta</taxon>
        <taxon>Spermatophyta</taxon>
        <taxon>Magnoliopsida</taxon>
        <taxon>Liliopsida</taxon>
        <taxon>Poales</taxon>
        <taxon>Cyperaceae</taxon>
        <taxon>Cyperoideae</taxon>
        <taxon>Rhynchosporeae</taxon>
        <taxon>Rhynchospora</taxon>
    </lineage>
</organism>
<dbReference type="EMBL" id="JAMQYH010000004">
    <property type="protein sequence ID" value="KAJ1689975.1"/>
    <property type="molecule type" value="Genomic_DNA"/>
</dbReference>